<feature type="transmembrane region" description="Helical" evidence="10">
    <location>
        <begin position="66"/>
        <end position="87"/>
    </location>
</feature>
<dbReference type="PANTHER" id="PTHR28097:SF1">
    <property type="entry name" value="PHEROMONE A FACTOR RECEPTOR"/>
    <property type="match status" value="1"/>
</dbReference>
<evidence type="ECO:0000256" key="1">
    <source>
        <dbReference type="ARBA" id="ARBA00004141"/>
    </source>
</evidence>
<keyword evidence="5 10" id="KW-1133">Transmembrane helix</keyword>
<evidence type="ECO:0000256" key="6">
    <source>
        <dbReference type="ARBA" id="ARBA00023040"/>
    </source>
</evidence>
<evidence type="ECO:0000256" key="10">
    <source>
        <dbReference type="SAM" id="Phobius"/>
    </source>
</evidence>
<feature type="transmembrane region" description="Helical" evidence="10">
    <location>
        <begin position="149"/>
        <end position="180"/>
    </location>
</feature>
<feature type="transmembrane region" description="Helical" evidence="10">
    <location>
        <begin position="108"/>
        <end position="129"/>
    </location>
</feature>
<keyword evidence="8" id="KW-0675">Receptor</keyword>
<dbReference type="GO" id="GO:0005886">
    <property type="term" value="C:plasma membrane"/>
    <property type="evidence" value="ECO:0007669"/>
    <property type="project" value="TreeGrafter"/>
</dbReference>
<organism evidence="11 12">
    <name type="scientific">Paxillus involutus ATCC 200175</name>
    <dbReference type="NCBI Taxonomy" id="664439"/>
    <lineage>
        <taxon>Eukaryota</taxon>
        <taxon>Fungi</taxon>
        <taxon>Dikarya</taxon>
        <taxon>Basidiomycota</taxon>
        <taxon>Agaricomycotina</taxon>
        <taxon>Agaricomycetes</taxon>
        <taxon>Agaricomycetidae</taxon>
        <taxon>Boletales</taxon>
        <taxon>Paxilineae</taxon>
        <taxon>Paxillaceae</taxon>
        <taxon>Paxillus</taxon>
    </lineage>
</organism>
<comment type="subcellular location">
    <subcellularLocation>
        <location evidence="1">Membrane</location>
        <topology evidence="1">Multi-pass membrane protein</topology>
    </subcellularLocation>
</comment>
<dbReference type="GO" id="GO:0000750">
    <property type="term" value="P:pheromone-dependent signal transduction involved in conjugation with cellular fusion"/>
    <property type="evidence" value="ECO:0007669"/>
    <property type="project" value="TreeGrafter"/>
</dbReference>
<dbReference type="PRINTS" id="PR00900">
    <property type="entry name" value="PHEROMONEAR"/>
</dbReference>
<keyword evidence="7 10" id="KW-0472">Membrane</keyword>
<evidence type="ECO:0000256" key="4">
    <source>
        <dbReference type="ARBA" id="ARBA00022692"/>
    </source>
</evidence>
<dbReference type="GO" id="GO:0004933">
    <property type="term" value="F:mating-type a-factor pheromone receptor activity"/>
    <property type="evidence" value="ECO:0007669"/>
    <property type="project" value="InterPro"/>
</dbReference>
<evidence type="ECO:0000256" key="8">
    <source>
        <dbReference type="ARBA" id="ARBA00023170"/>
    </source>
</evidence>
<protein>
    <recommendedName>
        <fullName evidence="13">Fungal pheromone STE3G-protein-coupled receptor</fullName>
    </recommendedName>
</protein>
<evidence type="ECO:0000256" key="2">
    <source>
        <dbReference type="ARBA" id="ARBA00011085"/>
    </source>
</evidence>
<name>A0A0C9SM39_PAXIN</name>
<dbReference type="Pfam" id="PF02076">
    <property type="entry name" value="STE3"/>
    <property type="match status" value="1"/>
</dbReference>
<dbReference type="PRINTS" id="PR00899">
    <property type="entry name" value="GPCRSTE3"/>
</dbReference>
<reference evidence="12" key="2">
    <citation type="submission" date="2015-01" db="EMBL/GenBank/DDBJ databases">
        <title>Evolutionary Origins and Diversification of the Mycorrhizal Mutualists.</title>
        <authorList>
            <consortium name="DOE Joint Genome Institute"/>
            <consortium name="Mycorrhizal Genomics Consortium"/>
            <person name="Kohler A."/>
            <person name="Kuo A."/>
            <person name="Nagy L.G."/>
            <person name="Floudas D."/>
            <person name="Copeland A."/>
            <person name="Barry K.W."/>
            <person name="Cichocki N."/>
            <person name="Veneault-Fourrey C."/>
            <person name="LaButti K."/>
            <person name="Lindquist E.A."/>
            <person name="Lipzen A."/>
            <person name="Lundell T."/>
            <person name="Morin E."/>
            <person name="Murat C."/>
            <person name="Riley R."/>
            <person name="Ohm R."/>
            <person name="Sun H."/>
            <person name="Tunlid A."/>
            <person name="Henrissat B."/>
            <person name="Grigoriev I.V."/>
            <person name="Hibbett D.S."/>
            <person name="Martin F."/>
        </authorList>
    </citation>
    <scope>NUCLEOTIDE SEQUENCE [LARGE SCALE GENOMIC DNA]</scope>
    <source>
        <strain evidence="12">ATCC 200175</strain>
    </source>
</reference>
<evidence type="ECO:0000256" key="7">
    <source>
        <dbReference type="ARBA" id="ARBA00023136"/>
    </source>
</evidence>
<keyword evidence="6" id="KW-0297">G-protein coupled receptor</keyword>
<dbReference type="OrthoDB" id="2874149at2759"/>
<evidence type="ECO:0008006" key="13">
    <source>
        <dbReference type="Google" id="ProtNLM"/>
    </source>
</evidence>
<feature type="transmembrane region" description="Helical" evidence="10">
    <location>
        <begin position="6"/>
        <end position="24"/>
    </location>
</feature>
<sequence length="323" mass="35820">MQAEIPVLSLISAGLVLIPLVWYLRARNIAAVAIGVWLSVANIIYTVDALIWAGDSDFKAPVWCDISTSFITGSRIALPAACLCICIHLERLASFCQTSTPVATRRRILFECLMCFGLPVAYIALHLIVQPLRFDIFDGFGCRPATYPAVATILLVWIPPFLLAFATILYAVIAWSHFLVHGVQFSRGGTRSSACNMYIRLVSMALLELVLSTVVTTVVMWHTLSPGLAPLVDMPRHLNQVLMWGSDAMTDTIETVLMVEWIAVVVQSAVFFGLFACRIEVLHQAWHAVRPFRQLFRKRHGDAFLGQGIAIRSSIRYAKGLCI</sequence>
<evidence type="ECO:0000313" key="11">
    <source>
        <dbReference type="EMBL" id="KIJ05504.1"/>
    </source>
</evidence>
<proteinExistence type="inferred from homology"/>
<dbReference type="CDD" id="cd14966">
    <property type="entry name" value="7tmD_STE3"/>
    <property type="match status" value="1"/>
</dbReference>
<evidence type="ECO:0000313" key="12">
    <source>
        <dbReference type="Proteomes" id="UP000053647"/>
    </source>
</evidence>
<dbReference type="InterPro" id="IPR001499">
    <property type="entry name" value="GPCR_STE3"/>
</dbReference>
<accession>A0A0C9SM39</accession>
<dbReference type="AlphaFoldDB" id="A0A0C9SM39"/>
<evidence type="ECO:0000256" key="5">
    <source>
        <dbReference type="ARBA" id="ARBA00022989"/>
    </source>
</evidence>
<evidence type="ECO:0000256" key="3">
    <source>
        <dbReference type="ARBA" id="ARBA00022507"/>
    </source>
</evidence>
<dbReference type="Proteomes" id="UP000053647">
    <property type="component" value="Unassembled WGS sequence"/>
</dbReference>
<feature type="transmembrane region" description="Helical" evidence="10">
    <location>
        <begin position="256"/>
        <end position="277"/>
    </location>
</feature>
<keyword evidence="9" id="KW-0807">Transducer</keyword>
<feature type="transmembrane region" description="Helical" evidence="10">
    <location>
        <begin position="31"/>
        <end position="54"/>
    </location>
</feature>
<feature type="transmembrane region" description="Helical" evidence="10">
    <location>
        <begin position="201"/>
        <end position="224"/>
    </location>
</feature>
<dbReference type="InterPro" id="IPR001546">
    <property type="entry name" value="GPCR_Pheromne_A_rcpt"/>
</dbReference>
<keyword evidence="3" id="KW-0589">Pheromone response</keyword>
<gene>
    <name evidence="11" type="ORF">PAXINDRAFT_93390</name>
</gene>
<dbReference type="PANTHER" id="PTHR28097">
    <property type="entry name" value="PHEROMONE A FACTOR RECEPTOR"/>
    <property type="match status" value="1"/>
</dbReference>
<evidence type="ECO:0000256" key="9">
    <source>
        <dbReference type="ARBA" id="ARBA00023224"/>
    </source>
</evidence>
<keyword evidence="12" id="KW-1185">Reference proteome</keyword>
<dbReference type="EMBL" id="KN820931">
    <property type="protein sequence ID" value="KIJ05504.1"/>
    <property type="molecule type" value="Genomic_DNA"/>
</dbReference>
<keyword evidence="4 10" id="KW-0812">Transmembrane</keyword>
<comment type="similarity">
    <text evidence="2">Belongs to the G-protein coupled receptor 4 family.</text>
</comment>
<reference evidence="11 12" key="1">
    <citation type="submission" date="2014-06" db="EMBL/GenBank/DDBJ databases">
        <authorList>
            <consortium name="DOE Joint Genome Institute"/>
            <person name="Kuo A."/>
            <person name="Kohler A."/>
            <person name="Nagy L.G."/>
            <person name="Floudas D."/>
            <person name="Copeland A."/>
            <person name="Barry K.W."/>
            <person name="Cichocki N."/>
            <person name="Veneault-Fourrey C."/>
            <person name="LaButti K."/>
            <person name="Lindquist E.A."/>
            <person name="Lipzen A."/>
            <person name="Lundell T."/>
            <person name="Morin E."/>
            <person name="Murat C."/>
            <person name="Sun H."/>
            <person name="Tunlid A."/>
            <person name="Henrissat B."/>
            <person name="Grigoriev I.V."/>
            <person name="Hibbett D.S."/>
            <person name="Martin F."/>
            <person name="Nordberg H.P."/>
            <person name="Cantor M.N."/>
            <person name="Hua S.X."/>
        </authorList>
    </citation>
    <scope>NUCLEOTIDE SEQUENCE [LARGE SCALE GENOMIC DNA]</scope>
    <source>
        <strain evidence="11 12">ATCC 200175</strain>
    </source>
</reference>
<dbReference type="HOGENOM" id="CLU_027592_0_0_1"/>